<feature type="transmembrane region" description="Helical" evidence="5">
    <location>
        <begin position="235"/>
        <end position="262"/>
    </location>
</feature>
<keyword evidence="2 5" id="KW-1133">Transmembrane helix</keyword>
<reference evidence="7 8" key="1">
    <citation type="submission" date="2020-04" db="EMBL/GenBank/DDBJ databases">
        <title>Usitatibacter rugosus gen. nov., sp. nov. and Usitatibacter palustris sp. nov., novel members of Usitatibacteraceae fam. nov. within the order Nitrosomonadales isolated from soil.</title>
        <authorList>
            <person name="Huber K.J."/>
            <person name="Neumann-Schaal M."/>
            <person name="Geppert A."/>
            <person name="Luckner M."/>
            <person name="Wanner G."/>
            <person name="Overmann J."/>
        </authorList>
    </citation>
    <scope>NUCLEOTIDE SEQUENCE [LARGE SCALE GENOMIC DNA]</scope>
    <source>
        <strain evidence="7 8">0125_3</strain>
    </source>
</reference>
<protein>
    <submittedName>
        <fullName evidence="7">L-lactate transporter</fullName>
    </submittedName>
</protein>
<dbReference type="KEGG" id="uru:DSM104443_03145"/>
<dbReference type="InterPro" id="IPR036259">
    <property type="entry name" value="MFS_trans_sf"/>
</dbReference>
<dbReference type="PROSITE" id="PS50850">
    <property type="entry name" value="MFS"/>
    <property type="match status" value="1"/>
</dbReference>
<dbReference type="PROSITE" id="PS51257">
    <property type="entry name" value="PROKAR_LIPOPROTEIN"/>
    <property type="match status" value="1"/>
</dbReference>
<feature type="transmembrane region" description="Helical" evidence="5">
    <location>
        <begin position="177"/>
        <end position="196"/>
    </location>
</feature>
<dbReference type="SUPFAM" id="SSF103473">
    <property type="entry name" value="MFS general substrate transporter"/>
    <property type="match status" value="1"/>
</dbReference>
<evidence type="ECO:0000259" key="6">
    <source>
        <dbReference type="PROSITE" id="PS50850"/>
    </source>
</evidence>
<evidence type="ECO:0000313" key="8">
    <source>
        <dbReference type="Proteomes" id="UP000501534"/>
    </source>
</evidence>
<dbReference type="PANTHER" id="PTHR11360:SF290">
    <property type="entry name" value="MONOCARBOXYLATE MFS PERMEASE"/>
    <property type="match status" value="1"/>
</dbReference>
<sequence>MDKGYPSLENGPDMEKNYRWVIVAAGALMGCVAIGAMFSLAIFLEPISRDTGWSRAAISSAMSLNFITLGLGAFAWGWASDRYGARVVVTIGAVLLGLALVLASRTTSLVGFQVTYGVLVGLSASAFLAPMIATVMGWFTTQRALAVSLVSAGMGAAPMTVSPIAQWLVTDYGWRPAMLMIGIGAWLVTLPCTLLVRRPPAAEEPAEAGSPPSRGRQGERGSQGELWQALSSPQFIVLGLTFFACCAAHAGPIFHMVSYAMVCGIGPMAAVSIYSVEGLAGLGGRVLFGVAADKLGTKRVLIFGLLVQALAIGSYVHVRELKEFYSLAIVFGAAYGGVMPLYSVLARDYFRQEVMGSVLGAAMMVSSIGMAAGPLIGGWVYDHYNTYTWMFLGSAAVGLGAVAMAFAFPKPGRAAV</sequence>
<evidence type="ECO:0000256" key="4">
    <source>
        <dbReference type="SAM" id="MobiDB-lite"/>
    </source>
</evidence>
<feature type="transmembrane region" description="Helical" evidence="5">
    <location>
        <begin position="387"/>
        <end position="408"/>
    </location>
</feature>
<dbReference type="Proteomes" id="UP000501534">
    <property type="component" value="Chromosome"/>
</dbReference>
<dbReference type="Pfam" id="PF07690">
    <property type="entry name" value="MFS_1"/>
    <property type="match status" value="1"/>
</dbReference>
<dbReference type="GO" id="GO:0022857">
    <property type="term" value="F:transmembrane transporter activity"/>
    <property type="evidence" value="ECO:0007669"/>
    <property type="project" value="InterPro"/>
</dbReference>
<proteinExistence type="predicted"/>
<dbReference type="PANTHER" id="PTHR11360">
    <property type="entry name" value="MONOCARBOXYLATE TRANSPORTER"/>
    <property type="match status" value="1"/>
</dbReference>
<dbReference type="InterPro" id="IPR020846">
    <property type="entry name" value="MFS_dom"/>
</dbReference>
<feature type="transmembrane region" description="Helical" evidence="5">
    <location>
        <begin position="83"/>
        <end position="102"/>
    </location>
</feature>
<feature type="transmembrane region" description="Helical" evidence="5">
    <location>
        <begin position="358"/>
        <end position="381"/>
    </location>
</feature>
<gene>
    <name evidence="7" type="ORF">DSM104443_03145</name>
</gene>
<accession>A0A6M4GYG5</accession>
<evidence type="ECO:0000256" key="2">
    <source>
        <dbReference type="ARBA" id="ARBA00022989"/>
    </source>
</evidence>
<dbReference type="Gene3D" id="1.20.1250.20">
    <property type="entry name" value="MFS general substrate transporter like domains"/>
    <property type="match status" value="1"/>
</dbReference>
<keyword evidence="3 5" id="KW-0472">Membrane</keyword>
<feature type="transmembrane region" description="Helical" evidence="5">
    <location>
        <begin position="268"/>
        <end position="288"/>
    </location>
</feature>
<evidence type="ECO:0000256" key="5">
    <source>
        <dbReference type="SAM" id="Phobius"/>
    </source>
</evidence>
<dbReference type="AlphaFoldDB" id="A0A6M4GYG5"/>
<organism evidence="7 8">
    <name type="scientific">Usitatibacter rugosus</name>
    <dbReference type="NCBI Taxonomy" id="2732067"/>
    <lineage>
        <taxon>Bacteria</taxon>
        <taxon>Pseudomonadati</taxon>
        <taxon>Pseudomonadota</taxon>
        <taxon>Betaproteobacteria</taxon>
        <taxon>Nitrosomonadales</taxon>
        <taxon>Usitatibacteraceae</taxon>
        <taxon>Usitatibacter</taxon>
    </lineage>
</organism>
<dbReference type="CDD" id="cd17355">
    <property type="entry name" value="MFS_YcxA_like"/>
    <property type="match status" value="1"/>
</dbReference>
<feature type="transmembrane region" description="Helical" evidence="5">
    <location>
        <begin position="114"/>
        <end position="139"/>
    </location>
</feature>
<dbReference type="EMBL" id="CP053069">
    <property type="protein sequence ID" value="QJR12062.1"/>
    <property type="molecule type" value="Genomic_DNA"/>
</dbReference>
<keyword evidence="1 5" id="KW-0812">Transmembrane</keyword>
<feature type="transmembrane region" description="Helical" evidence="5">
    <location>
        <begin position="56"/>
        <end position="77"/>
    </location>
</feature>
<keyword evidence="8" id="KW-1185">Reference proteome</keyword>
<name>A0A6M4GYG5_9PROT</name>
<dbReference type="InterPro" id="IPR050327">
    <property type="entry name" value="Proton-linked_MCT"/>
</dbReference>
<feature type="transmembrane region" description="Helical" evidence="5">
    <location>
        <begin position="20"/>
        <end position="44"/>
    </location>
</feature>
<dbReference type="InterPro" id="IPR011701">
    <property type="entry name" value="MFS"/>
</dbReference>
<feature type="transmembrane region" description="Helical" evidence="5">
    <location>
        <begin position="300"/>
        <end position="318"/>
    </location>
</feature>
<evidence type="ECO:0000313" key="7">
    <source>
        <dbReference type="EMBL" id="QJR12062.1"/>
    </source>
</evidence>
<evidence type="ECO:0000256" key="1">
    <source>
        <dbReference type="ARBA" id="ARBA00022692"/>
    </source>
</evidence>
<feature type="domain" description="Major facilitator superfamily (MFS) profile" evidence="6">
    <location>
        <begin position="19"/>
        <end position="413"/>
    </location>
</feature>
<feature type="region of interest" description="Disordered" evidence="4">
    <location>
        <begin position="201"/>
        <end position="223"/>
    </location>
</feature>
<feature type="transmembrane region" description="Helical" evidence="5">
    <location>
        <begin position="324"/>
        <end position="346"/>
    </location>
</feature>
<evidence type="ECO:0000256" key="3">
    <source>
        <dbReference type="ARBA" id="ARBA00023136"/>
    </source>
</evidence>